<dbReference type="Pfam" id="PF04816">
    <property type="entry name" value="TrmK"/>
    <property type="match status" value="1"/>
</dbReference>
<dbReference type="SUPFAM" id="SSF53335">
    <property type="entry name" value="S-adenosyl-L-methionine-dependent methyltransferases"/>
    <property type="match status" value="1"/>
</dbReference>
<dbReference type="Gene3D" id="3.40.50.150">
    <property type="entry name" value="Vaccinia Virus protein VP39"/>
    <property type="match status" value="1"/>
</dbReference>
<accession>A0A921KBC4</accession>
<comment type="caution">
    <text evidence="1">The sequence shown here is derived from an EMBL/GenBank/DDBJ whole genome shotgun (WGS) entry which is preliminary data.</text>
</comment>
<dbReference type="InterPro" id="IPR006901">
    <property type="entry name" value="TrmK"/>
</dbReference>
<reference evidence="1" key="2">
    <citation type="submission" date="2021-09" db="EMBL/GenBank/DDBJ databases">
        <authorList>
            <person name="Gilroy R."/>
        </authorList>
    </citation>
    <scope>NUCLEOTIDE SEQUENCE</scope>
    <source>
        <strain evidence="1">CHK171-7178</strain>
    </source>
</reference>
<dbReference type="PANTHER" id="PTHR38451:SF1">
    <property type="entry name" value="TRNA (ADENINE(22)-N(1))-METHYLTRANSFERASE"/>
    <property type="match status" value="1"/>
</dbReference>
<dbReference type="EMBL" id="DYWT01000003">
    <property type="protein sequence ID" value="HJF30177.1"/>
    <property type="molecule type" value="Genomic_DNA"/>
</dbReference>
<dbReference type="InterPro" id="IPR029063">
    <property type="entry name" value="SAM-dependent_MTases_sf"/>
</dbReference>
<dbReference type="Proteomes" id="UP000698173">
    <property type="component" value="Unassembled WGS sequence"/>
</dbReference>
<protein>
    <submittedName>
        <fullName evidence="1">tRNA (Adenine(22)-N(1))-methyltransferase TrmK</fullName>
    </submittedName>
</protein>
<evidence type="ECO:0000313" key="2">
    <source>
        <dbReference type="Proteomes" id="UP000698173"/>
    </source>
</evidence>
<sequence>MNSERLSNRLKAVASYVKEGAVVADIGSDHAYLPCFLVHTKKVKTAIAGEVAKGPYESAVKNVRREGFSEAITVRLADGLFAIEEGDAVDTVTIAGMGGPLIATILESGKERLSQVNRIIAQPNIYSRAIREWAVSNKWTIIDEHILKEDGKIYEIIVLEKGQAMYGELELMAGPFLLASKTDVFLEKWEGELAEWNRVLASLKKTAETDAIKKKKEQMSGYIELVGKVLTT</sequence>
<name>A0A921KBC4_SPOPS</name>
<dbReference type="PIRSF" id="PIRSF018637">
    <property type="entry name" value="TrmK"/>
    <property type="match status" value="1"/>
</dbReference>
<organism evidence="1 2">
    <name type="scientific">Sporosarcina psychrophila</name>
    <name type="common">Bacillus psychrophilus</name>
    <dbReference type="NCBI Taxonomy" id="1476"/>
    <lineage>
        <taxon>Bacteria</taxon>
        <taxon>Bacillati</taxon>
        <taxon>Bacillota</taxon>
        <taxon>Bacilli</taxon>
        <taxon>Bacillales</taxon>
        <taxon>Caryophanaceae</taxon>
        <taxon>Sporosarcina</taxon>
    </lineage>
</organism>
<proteinExistence type="predicted"/>
<dbReference type="Gene3D" id="1.10.287.1890">
    <property type="match status" value="1"/>
</dbReference>
<evidence type="ECO:0000313" key="1">
    <source>
        <dbReference type="EMBL" id="HJF30177.1"/>
    </source>
</evidence>
<gene>
    <name evidence="1" type="ORF">K8V56_00130</name>
</gene>
<reference evidence="1" key="1">
    <citation type="journal article" date="2021" name="PeerJ">
        <title>Extensive microbial diversity within the chicken gut microbiome revealed by metagenomics and culture.</title>
        <authorList>
            <person name="Gilroy R."/>
            <person name="Ravi A."/>
            <person name="Getino M."/>
            <person name="Pursley I."/>
            <person name="Horton D.L."/>
            <person name="Alikhan N.F."/>
            <person name="Baker D."/>
            <person name="Gharbi K."/>
            <person name="Hall N."/>
            <person name="Watson M."/>
            <person name="Adriaenssens E.M."/>
            <person name="Foster-Nyarko E."/>
            <person name="Jarju S."/>
            <person name="Secka A."/>
            <person name="Antonio M."/>
            <person name="Oren A."/>
            <person name="Chaudhuri R.R."/>
            <person name="La Ragione R."/>
            <person name="Hildebrand F."/>
            <person name="Pallen M.J."/>
        </authorList>
    </citation>
    <scope>NUCLEOTIDE SEQUENCE</scope>
    <source>
        <strain evidence="1">CHK171-7178</strain>
    </source>
</reference>
<dbReference type="GO" id="GO:0160105">
    <property type="term" value="F:tRNA (adenine(22)-N1)-methyltransferase activity"/>
    <property type="evidence" value="ECO:0007669"/>
    <property type="project" value="InterPro"/>
</dbReference>
<dbReference type="AlphaFoldDB" id="A0A921KBC4"/>
<dbReference type="PANTHER" id="PTHR38451">
    <property type="entry name" value="TRNA (ADENINE(22)-N(1))-METHYLTRANSFERASE"/>
    <property type="match status" value="1"/>
</dbReference>